<evidence type="ECO:0000313" key="3">
    <source>
        <dbReference type="Proteomes" id="UP001524569"/>
    </source>
</evidence>
<proteinExistence type="predicted"/>
<organism evidence="2 3">
    <name type="scientific">Methylomonas aurea</name>
    <dbReference type="NCBI Taxonomy" id="2952224"/>
    <lineage>
        <taxon>Bacteria</taxon>
        <taxon>Pseudomonadati</taxon>
        <taxon>Pseudomonadota</taxon>
        <taxon>Gammaproteobacteria</taxon>
        <taxon>Methylococcales</taxon>
        <taxon>Methylococcaceae</taxon>
        <taxon>Methylomonas</taxon>
    </lineage>
</organism>
<feature type="signal peptide" evidence="1">
    <location>
        <begin position="1"/>
        <end position="22"/>
    </location>
</feature>
<sequence>MKTALSAAILAGALLASQGAYAGDWEWGITIPKTISNWMSEGPIVDGDNDMRFTWGGLSGDLIGRESDIGVQMREVEIGGEDFYTIGFDFNAMGGYRGNGGDIWYTMDAFANERIYSARLDTDVAAGVGEIVREDLYNSPGLDTKFLTLISENGKPDPEDGHFHFGGKVSIKVENTLFANGSIIDHLDNEFDTVPEPMPLSLIALGFVLLNLFRRNSVKVSAS</sequence>
<gene>
    <name evidence="2" type="ORF">NP603_06880</name>
</gene>
<dbReference type="EMBL" id="JANIBM010000005">
    <property type="protein sequence ID" value="MCQ8180825.1"/>
    <property type="molecule type" value="Genomic_DNA"/>
</dbReference>
<accession>A0ABT1UF13</accession>
<protein>
    <recommendedName>
        <fullName evidence="4">PEP-CTERM protein-sorting domain-containing protein</fullName>
    </recommendedName>
</protein>
<evidence type="ECO:0008006" key="4">
    <source>
        <dbReference type="Google" id="ProtNLM"/>
    </source>
</evidence>
<dbReference type="RefSeq" id="WP_256610176.1">
    <property type="nucleotide sequence ID" value="NZ_JANIBM010000005.1"/>
</dbReference>
<keyword evidence="3" id="KW-1185">Reference proteome</keyword>
<dbReference type="Proteomes" id="UP001524569">
    <property type="component" value="Unassembled WGS sequence"/>
</dbReference>
<reference evidence="2 3" key="1">
    <citation type="submission" date="2022-07" db="EMBL/GenBank/DDBJ databases">
        <title>Methylomonas rivi sp. nov., Methylomonas rosea sp. nov., Methylomonas aureus sp. nov. and Methylomonas subterranea sp. nov., four novel methanotrophs isolated from a freshwater creek and the deep terrestrial subsurface.</title>
        <authorList>
            <person name="Abin C."/>
            <person name="Sankaranarayanan K."/>
            <person name="Garner C."/>
            <person name="Sindelar R."/>
            <person name="Kotary K."/>
            <person name="Garner R."/>
            <person name="Barclay S."/>
            <person name="Lawson P."/>
            <person name="Krumholz L."/>
        </authorList>
    </citation>
    <scope>NUCLEOTIDE SEQUENCE [LARGE SCALE GENOMIC DNA]</scope>
    <source>
        <strain evidence="2 3">SURF-1</strain>
    </source>
</reference>
<evidence type="ECO:0000313" key="2">
    <source>
        <dbReference type="EMBL" id="MCQ8180825.1"/>
    </source>
</evidence>
<evidence type="ECO:0000256" key="1">
    <source>
        <dbReference type="SAM" id="SignalP"/>
    </source>
</evidence>
<keyword evidence="1" id="KW-0732">Signal</keyword>
<name>A0ABT1UF13_9GAMM</name>
<comment type="caution">
    <text evidence="2">The sequence shown here is derived from an EMBL/GenBank/DDBJ whole genome shotgun (WGS) entry which is preliminary data.</text>
</comment>
<feature type="chain" id="PRO_5046702967" description="PEP-CTERM protein-sorting domain-containing protein" evidence="1">
    <location>
        <begin position="23"/>
        <end position="223"/>
    </location>
</feature>